<organism evidence="2 3">
    <name type="scientific">Rufibacter latericius</name>
    <dbReference type="NCBI Taxonomy" id="2487040"/>
    <lineage>
        <taxon>Bacteria</taxon>
        <taxon>Pseudomonadati</taxon>
        <taxon>Bacteroidota</taxon>
        <taxon>Cytophagia</taxon>
        <taxon>Cytophagales</taxon>
        <taxon>Hymenobacteraceae</taxon>
        <taxon>Rufibacter</taxon>
    </lineage>
</organism>
<evidence type="ECO:0000313" key="3">
    <source>
        <dbReference type="Proteomes" id="UP000272117"/>
    </source>
</evidence>
<comment type="caution">
    <text evidence="2">The sequence shown here is derived from an EMBL/GenBank/DDBJ whole genome shotgun (WGS) entry which is preliminary data.</text>
</comment>
<dbReference type="CDD" id="cd04182">
    <property type="entry name" value="GT_2_like_f"/>
    <property type="match status" value="1"/>
</dbReference>
<dbReference type="PANTHER" id="PTHR43777">
    <property type="entry name" value="MOLYBDENUM COFACTOR CYTIDYLYLTRANSFERASE"/>
    <property type="match status" value="1"/>
</dbReference>
<dbReference type="InterPro" id="IPR025877">
    <property type="entry name" value="MobA-like_NTP_Trfase"/>
</dbReference>
<protein>
    <submittedName>
        <fullName evidence="2">Nucleotidyltransferase family protein</fullName>
    </submittedName>
</protein>
<keyword evidence="2" id="KW-0808">Transferase</keyword>
<dbReference type="AlphaFoldDB" id="A0A3M9N0C2"/>
<dbReference type="RefSeq" id="WP_123125809.1">
    <property type="nucleotide sequence ID" value="NZ_RJJD01000002.1"/>
</dbReference>
<feature type="domain" description="MobA-like NTP transferase" evidence="1">
    <location>
        <begin position="5"/>
        <end position="164"/>
    </location>
</feature>
<sequence length="197" mass="21197">MTGIIILAAGSSSRLGQAKQQLLFQGQTLLQRSIQAAVKAEGSPVIVVLGANAEAILPQLQFPETHLVTNPDWQEGMASSIRAGLNHLLSVAPQSSGALFMLCDQPFVSTNLLDALVQRQKKSGKNIVACSYQETLGAPVLFTKRFFSELLLLNGQEGAKKLLSIYRKEVASLLFPEGAIDIDTAEDYAALKQSQSK</sequence>
<dbReference type="SUPFAM" id="SSF53448">
    <property type="entry name" value="Nucleotide-diphospho-sugar transferases"/>
    <property type="match status" value="1"/>
</dbReference>
<evidence type="ECO:0000259" key="1">
    <source>
        <dbReference type="Pfam" id="PF12804"/>
    </source>
</evidence>
<dbReference type="Pfam" id="PF12804">
    <property type="entry name" value="NTP_transf_3"/>
    <property type="match status" value="1"/>
</dbReference>
<dbReference type="InterPro" id="IPR029044">
    <property type="entry name" value="Nucleotide-diphossugar_trans"/>
</dbReference>
<keyword evidence="3" id="KW-1185">Reference proteome</keyword>
<proteinExistence type="predicted"/>
<dbReference type="PANTHER" id="PTHR43777:SF1">
    <property type="entry name" value="MOLYBDENUM COFACTOR CYTIDYLYLTRANSFERASE"/>
    <property type="match status" value="1"/>
</dbReference>
<dbReference type="GO" id="GO:0016779">
    <property type="term" value="F:nucleotidyltransferase activity"/>
    <property type="evidence" value="ECO:0007669"/>
    <property type="project" value="UniProtKB-ARBA"/>
</dbReference>
<dbReference type="EMBL" id="RJJD01000002">
    <property type="protein sequence ID" value="RNI30593.1"/>
    <property type="molecule type" value="Genomic_DNA"/>
</dbReference>
<gene>
    <name evidence="2" type="ORF">EFB08_04915</name>
</gene>
<accession>A0A3M9N0C2</accession>
<evidence type="ECO:0000313" key="2">
    <source>
        <dbReference type="EMBL" id="RNI30593.1"/>
    </source>
</evidence>
<name>A0A3M9N0C2_9BACT</name>
<reference evidence="2 3" key="1">
    <citation type="submission" date="2018-11" db="EMBL/GenBank/DDBJ databases">
        <title>Rufibacter latericius sp. nov., isolated from water in Baiyang Lake.</title>
        <authorList>
            <person name="Yang Y."/>
        </authorList>
    </citation>
    <scope>NUCLEOTIDE SEQUENCE [LARGE SCALE GENOMIC DNA]</scope>
    <source>
        <strain evidence="2 3">R-22-1c-1</strain>
    </source>
</reference>
<dbReference type="Proteomes" id="UP000272117">
    <property type="component" value="Unassembled WGS sequence"/>
</dbReference>
<dbReference type="Gene3D" id="3.90.550.10">
    <property type="entry name" value="Spore Coat Polysaccharide Biosynthesis Protein SpsA, Chain A"/>
    <property type="match status" value="1"/>
</dbReference>
<dbReference type="OrthoDB" id="9779263at2"/>